<dbReference type="Pfam" id="PF11955">
    <property type="entry name" value="PORR"/>
    <property type="match status" value="1"/>
</dbReference>
<dbReference type="EMBL" id="KV875441">
    <property type="protein sequence ID" value="RZR70472.1"/>
    <property type="molecule type" value="Genomic_DNA"/>
</dbReference>
<gene>
    <name evidence="1" type="ORF">BHM03_00000080</name>
</gene>
<protein>
    <submittedName>
        <fullName evidence="1">Uncharacterized protein</fullName>
    </submittedName>
</protein>
<dbReference type="PANTHER" id="PTHR31476:SF3">
    <property type="entry name" value="UBIQUITIN CARBOXYL-TERMINAL HYDROLASE FAMILY PROTEIN"/>
    <property type="match status" value="1"/>
</dbReference>
<dbReference type="AlphaFoldDB" id="A0A444EA81"/>
<dbReference type="GO" id="GO:0003723">
    <property type="term" value="F:RNA binding"/>
    <property type="evidence" value="ECO:0007669"/>
    <property type="project" value="InterPro"/>
</dbReference>
<reference evidence="1" key="1">
    <citation type="journal article" date="2018" name="Data Brief">
        <title>Genome sequence data from 17 accessions of Ensete ventricosum, a staple food crop for millions in Ethiopia.</title>
        <authorList>
            <person name="Yemataw Z."/>
            <person name="Muzemil S."/>
            <person name="Ambachew D."/>
            <person name="Tripathi L."/>
            <person name="Tesfaye K."/>
            <person name="Chala A."/>
            <person name="Farbos A."/>
            <person name="O'Neill P."/>
            <person name="Moore K."/>
            <person name="Grant M."/>
            <person name="Studholme D.J."/>
        </authorList>
    </citation>
    <scope>NUCLEOTIDE SEQUENCE [LARGE SCALE GENOMIC DNA]</scope>
    <source>
        <tissue evidence="1">Leaf</tissue>
    </source>
</reference>
<dbReference type="PANTHER" id="PTHR31476">
    <property type="entry name" value="PROTEIN WHAT'S THIS FACTOR 1 HOMOLOG, CHLOROPLASTIC"/>
    <property type="match status" value="1"/>
</dbReference>
<name>A0A444EA81_ENSVE</name>
<accession>A0A444EA81</accession>
<dbReference type="InterPro" id="IPR045040">
    <property type="entry name" value="PORR_fam"/>
</dbReference>
<dbReference type="Proteomes" id="UP000290560">
    <property type="component" value="Unassembled WGS sequence"/>
</dbReference>
<proteinExistence type="predicted"/>
<sequence length="540" mass="61608">MPSFSSRLQQSHLFLRRRLLRPPPCLFGWAASISSLKVTWRKDPLLDAAIDRDKRWRLCSRVVREVLNEPGQTIPFRYLENRRERLRLPVHVKTFLARYPNLFDVYPAPIKPRQPPVPFLRPSPRLRSFLDLDARLRSLHEPLALAKLCKLLMMSRHRALPVEKLLNAKRDFGLPDDLLCSLVPRHPQLLRLVHAAGDRPFLELVSWEDDYAKSVIERRAEEEAQLTGVRMRPNFDVRLPPGFFLRKEMREWTRDWLELPYVSPYADTSRLHPASAEMEKRSVGVLHEVLSLTLLKRMAVPIIGKFSEEFRLSNAFTNVFTRHPGIFYVSLKGGIKTAMLREAYERGDLMDRDPLLEIKDRFMEMLDEGYKEYLERVKTKREAMQKDLELMASKNAELPDDDEESAETEQPLLVGLGVSGCTRSDPQVHHAQRPWSGWCVPDVAPPMPKLASGAIEGIFESEVRPLALARRLAFIPVVGGLSYMALLKAAASSAGPIIRTMRCGATFRDLGRLLRLGMSAPLSRSRAAGTARGADVVSWS</sequence>
<dbReference type="InterPro" id="IPR021099">
    <property type="entry name" value="PORR_domain"/>
</dbReference>
<evidence type="ECO:0000313" key="1">
    <source>
        <dbReference type="EMBL" id="RZR70472.1"/>
    </source>
</evidence>
<organism evidence="1">
    <name type="scientific">Ensete ventricosum</name>
    <name type="common">Abyssinian banana</name>
    <name type="synonym">Musa ensete</name>
    <dbReference type="NCBI Taxonomy" id="4639"/>
    <lineage>
        <taxon>Eukaryota</taxon>
        <taxon>Viridiplantae</taxon>
        <taxon>Streptophyta</taxon>
        <taxon>Embryophyta</taxon>
        <taxon>Tracheophyta</taxon>
        <taxon>Spermatophyta</taxon>
        <taxon>Magnoliopsida</taxon>
        <taxon>Liliopsida</taxon>
        <taxon>Zingiberales</taxon>
        <taxon>Musaceae</taxon>
        <taxon>Ensete</taxon>
    </lineage>
</organism>